<dbReference type="SUPFAM" id="SSF81296">
    <property type="entry name" value="E set domains"/>
    <property type="match status" value="1"/>
</dbReference>
<evidence type="ECO:0000256" key="5">
    <source>
        <dbReference type="SAM" id="MobiDB-lite"/>
    </source>
</evidence>
<dbReference type="EMBL" id="AM438526">
    <property type="protein sequence ID" value="CAN60693.1"/>
    <property type="molecule type" value="Genomic_DNA"/>
</dbReference>
<keyword evidence="4" id="KW-0963">Cytoplasm</keyword>
<dbReference type="Pfam" id="PF02115">
    <property type="entry name" value="Rho_GDI"/>
    <property type="match status" value="1"/>
</dbReference>
<dbReference type="InterPro" id="IPR000406">
    <property type="entry name" value="Rho_GDI"/>
</dbReference>
<dbReference type="ExpressionAtlas" id="A5AWU1">
    <property type="expression patterns" value="baseline and differential"/>
</dbReference>
<protein>
    <recommendedName>
        <fullName evidence="7">Rho GDP-dissociation inhibitor 1</fullName>
    </recommendedName>
</protein>
<dbReference type="PANTHER" id="PTHR10980">
    <property type="entry name" value="RHO GDP-DISSOCIATION INHIBITOR"/>
    <property type="match status" value="1"/>
</dbReference>
<dbReference type="GO" id="GO:0007266">
    <property type="term" value="P:Rho protein signal transduction"/>
    <property type="evidence" value="ECO:0007669"/>
    <property type="project" value="InterPro"/>
</dbReference>
<dbReference type="InterPro" id="IPR014756">
    <property type="entry name" value="Ig_E-set"/>
</dbReference>
<sequence>MSALVGAISKDFTFNPVMEKEENKDGEPTRECDDSEKPDDEGREDDEDDEAEEDGKPKSEKELENKELELGPQVSLKEQLEKDKVYSLSVSMFILKCTPLDDFVFLLLSKDDESLRRWKEQLLGTVDFSAVGESNEPEVRIQSLSILCKDRPDLVFAIPLAANSKDRLFTLKEGSRYHLKFSFVVSNNIVSGLKYIHTVWKTGIKVDNTRIMLGTFSPQQEPYTYELEEETTPSGMFARGSYSARSKISQDIQSWSGHMTQSAAEAKAEVMISKG</sequence>
<evidence type="ECO:0000313" key="6">
    <source>
        <dbReference type="EMBL" id="CAN60693.1"/>
    </source>
</evidence>
<dbReference type="Gene3D" id="2.70.50.30">
    <property type="entry name" value="Coagulation Factor XIII, subunit A, domain 1"/>
    <property type="match status" value="1"/>
</dbReference>
<comment type="subcellular location">
    <subcellularLocation>
        <location evidence="1">Cytoplasm</location>
    </subcellularLocation>
</comment>
<dbReference type="GO" id="GO:0005096">
    <property type="term" value="F:GTPase activator activity"/>
    <property type="evidence" value="ECO:0007669"/>
    <property type="project" value="UniProtKB-KW"/>
</dbReference>
<evidence type="ECO:0000256" key="1">
    <source>
        <dbReference type="ARBA" id="ARBA00004496"/>
    </source>
</evidence>
<proteinExistence type="inferred from homology"/>
<dbReference type="GO" id="GO:0005737">
    <property type="term" value="C:cytoplasm"/>
    <property type="evidence" value="ECO:0007669"/>
    <property type="project" value="UniProtKB-SubCell"/>
</dbReference>
<accession>A5AWU1</accession>
<dbReference type="GO" id="GO:0005094">
    <property type="term" value="F:Rho GDP-dissociation inhibitor activity"/>
    <property type="evidence" value="ECO:0007669"/>
    <property type="project" value="InterPro"/>
</dbReference>
<evidence type="ECO:0000256" key="2">
    <source>
        <dbReference type="ARBA" id="ARBA00009758"/>
    </source>
</evidence>
<dbReference type="AlphaFoldDB" id="A5AWU1"/>
<dbReference type="PRINTS" id="PR00492">
    <property type="entry name" value="RHOGDI"/>
</dbReference>
<evidence type="ECO:0000256" key="4">
    <source>
        <dbReference type="ARBA" id="ARBA00022490"/>
    </source>
</evidence>
<dbReference type="InterPro" id="IPR024792">
    <property type="entry name" value="RhoGDI_dom_sf"/>
</dbReference>
<reference evidence="6" key="1">
    <citation type="journal article" date="2007" name="PLoS ONE">
        <title>The first genome sequence of an elite grapevine cultivar (Pinot noir Vitis vinifera L.): coping with a highly heterozygous genome.</title>
        <authorList>
            <person name="Velasco R."/>
            <person name="Zharkikh A."/>
            <person name="Troggio M."/>
            <person name="Cartwright D.A."/>
            <person name="Cestaro A."/>
            <person name="Pruss D."/>
            <person name="Pindo M."/>
            <person name="FitzGerald L.M."/>
            <person name="Vezzulli S."/>
            <person name="Reid J."/>
            <person name="Malacarne G."/>
            <person name="Iliev D."/>
            <person name="Coppola G."/>
            <person name="Wardell B."/>
            <person name="Micheletti D."/>
            <person name="Macalma T."/>
            <person name="Facci M."/>
            <person name="Mitchell J.T."/>
            <person name="Perazzolli M."/>
            <person name="Eldredge G."/>
            <person name="Gatto P."/>
            <person name="Oyzerski R."/>
            <person name="Moretto M."/>
            <person name="Gutin N."/>
            <person name="Stefanini M."/>
            <person name="Chen Y."/>
            <person name="Segala C."/>
            <person name="Davenport C."/>
            <person name="Dematte L."/>
            <person name="Mraz A."/>
            <person name="Battilana J."/>
            <person name="Stormo K."/>
            <person name="Costa F."/>
            <person name="Tao Q."/>
            <person name="Si-Ammour A."/>
            <person name="Harkins T."/>
            <person name="Lackey A."/>
            <person name="Perbost C."/>
            <person name="Taillon B."/>
            <person name="Stella A."/>
            <person name="Solovyev V."/>
            <person name="Fawcett J.A."/>
            <person name="Sterck L."/>
            <person name="Vandepoele K."/>
            <person name="Grando S.M."/>
            <person name="Toppo S."/>
            <person name="Moser C."/>
            <person name="Lanchbury J."/>
            <person name="Bogden R."/>
            <person name="Skolnick M."/>
            <person name="Sgaramella V."/>
            <person name="Bhatnagar S.K."/>
            <person name="Fontana P."/>
            <person name="Gutin A."/>
            <person name="Van de Peer Y."/>
            <person name="Salamini F."/>
            <person name="Viola R."/>
        </authorList>
    </citation>
    <scope>NUCLEOTIDE SEQUENCE</scope>
</reference>
<feature type="compositionally biased region" description="Basic and acidic residues" evidence="5">
    <location>
        <begin position="18"/>
        <end position="32"/>
    </location>
</feature>
<dbReference type="FunFam" id="2.70.50.30:FF:000004">
    <property type="entry name" value="Rho GDP-dissociation inhibitor 1"/>
    <property type="match status" value="1"/>
</dbReference>
<feature type="region of interest" description="Disordered" evidence="5">
    <location>
        <begin position="15"/>
        <end position="74"/>
    </location>
</feature>
<feature type="compositionally biased region" description="Basic and acidic residues" evidence="5">
    <location>
        <begin position="54"/>
        <end position="69"/>
    </location>
</feature>
<dbReference type="PANTHER" id="PTHR10980:SF61">
    <property type="entry name" value="OS01G0913600 PROTEIN"/>
    <property type="match status" value="1"/>
</dbReference>
<evidence type="ECO:0008006" key="7">
    <source>
        <dbReference type="Google" id="ProtNLM"/>
    </source>
</evidence>
<evidence type="ECO:0000256" key="3">
    <source>
        <dbReference type="ARBA" id="ARBA00022468"/>
    </source>
</evidence>
<feature type="compositionally biased region" description="Acidic residues" evidence="5">
    <location>
        <begin position="33"/>
        <end position="53"/>
    </location>
</feature>
<organism evidence="6">
    <name type="scientific">Vitis vinifera</name>
    <name type="common">Grape</name>
    <dbReference type="NCBI Taxonomy" id="29760"/>
    <lineage>
        <taxon>Eukaryota</taxon>
        <taxon>Viridiplantae</taxon>
        <taxon>Streptophyta</taxon>
        <taxon>Embryophyta</taxon>
        <taxon>Tracheophyta</taxon>
        <taxon>Spermatophyta</taxon>
        <taxon>Magnoliopsida</taxon>
        <taxon>eudicotyledons</taxon>
        <taxon>Gunneridae</taxon>
        <taxon>Pentapetalae</taxon>
        <taxon>rosids</taxon>
        <taxon>Vitales</taxon>
        <taxon>Vitaceae</taxon>
        <taxon>Viteae</taxon>
        <taxon>Vitis</taxon>
    </lineage>
</organism>
<keyword evidence="3" id="KW-0343">GTPase activation</keyword>
<gene>
    <name evidence="6" type="ORF">VITISV_007559</name>
</gene>
<name>A5AWU1_VITVI</name>
<comment type="similarity">
    <text evidence="2">Belongs to the Rho GDI family.</text>
</comment>